<dbReference type="OrthoDB" id="9814902at2"/>
<keyword evidence="3" id="KW-1003">Cell membrane</keyword>
<dbReference type="InterPro" id="IPR010065">
    <property type="entry name" value="AA_ABC_transptr_permease_3TM"/>
</dbReference>
<dbReference type="InterPro" id="IPR043429">
    <property type="entry name" value="ArtM/GltK/GlnP/TcyL/YhdX-like"/>
</dbReference>
<evidence type="ECO:0000256" key="8">
    <source>
        <dbReference type="RuleBase" id="RU363032"/>
    </source>
</evidence>
<evidence type="ECO:0000256" key="3">
    <source>
        <dbReference type="ARBA" id="ARBA00022475"/>
    </source>
</evidence>
<name>A0A1V4D2V4_9ACTN</name>
<feature type="transmembrane region" description="Helical" evidence="8">
    <location>
        <begin position="48"/>
        <end position="71"/>
    </location>
</feature>
<dbReference type="InterPro" id="IPR035906">
    <property type="entry name" value="MetI-like_sf"/>
</dbReference>
<evidence type="ECO:0000256" key="4">
    <source>
        <dbReference type="ARBA" id="ARBA00022692"/>
    </source>
</evidence>
<evidence type="ECO:0000256" key="9">
    <source>
        <dbReference type="SAM" id="MobiDB-lite"/>
    </source>
</evidence>
<keyword evidence="2 8" id="KW-0813">Transport</keyword>
<feature type="region of interest" description="Disordered" evidence="9">
    <location>
        <begin position="215"/>
        <end position="250"/>
    </location>
</feature>
<dbReference type="PANTHER" id="PTHR30614:SF0">
    <property type="entry name" value="L-CYSTINE TRANSPORT SYSTEM PERMEASE PROTEIN TCYL"/>
    <property type="match status" value="1"/>
</dbReference>
<accession>A0A1V4D2V4</accession>
<dbReference type="InterPro" id="IPR014342">
    <property type="entry name" value="Ectoine_EhuC"/>
</dbReference>
<reference evidence="11" key="1">
    <citation type="submission" date="2016-12" db="EMBL/GenBank/DDBJ databases">
        <title>Genome sequence of Streptomyces antioxidans MUSC 164.</title>
        <authorList>
            <person name="Lee L.-H."/>
            <person name="Ser H.-L."/>
        </authorList>
    </citation>
    <scope>NUCLEOTIDE SEQUENCE [LARGE SCALE GENOMIC DNA]</scope>
    <source>
        <strain evidence="11">MUSC 164</strain>
    </source>
</reference>
<dbReference type="NCBIfam" id="TIGR01726">
    <property type="entry name" value="HEQRo_perm_3TM"/>
    <property type="match status" value="1"/>
</dbReference>
<evidence type="ECO:0000313" key="11">
    <source>
        <dbReference type="EMBL" id="OPF77778.1"/>
    </source>
</evidence>
<feature type="domain" description="ABC transmembrane type-1" evidence="10">
    <location>
        <begin position="14"/>
        <end position="203"/>
    </location>
</feature>
<dbReference type="RefSeq" id="WP_046088136.1">
    <property type="nucleotide sequence ID" value="NZ_LAKD02000051.1"/>
</dbReference>
<dbReference type="CDD" id="cd06261">
    <property type="entry name" value="TM_PBP2"/>
    <property type="match status" value="1"/>
</dbReference>
<proteinExistence type="inferred from homology"/>
<feature type="transmembrane region" description="Helical" evidence="8">
    <location>
        <begin position="183"/>
        <end position="202"/>
    </location>
</feature>
<sequence length="250" mass="27270">MTAGLWENWLLPGVWITIQLTLYSAAFAALVAFGIGTARTSPRWIVRFLTGVYVEIFRGTSALVLMFWLAFVMPLAFGWQLFPMWAAVLALGLTYGAYGSEIVRGAIASVAPAQREAAIALSFTPAQRMRRVILPQAIPEMIPPFNNLLIELLKATALVSAVNVADITFAAQLSRLATGESAQIYSIILVLYFILAFILTRLMRLLERRAKAGIGQAPDKRGKGPLITRKLSAREESEQSSNIITAGGAQ</sequence>
<dbReference type="InterPro" id="IPR000515">
    <property type="entry name" value="MetI-like"/>
</dbReference>
<evidence type="ECO:0000313" key="12">
    <source>
        <dbReference type="Proteomes" id="UP000033615"/>
    </source>
</evidence>
<keyword evidence="4 8" id="KW-0812">Transmembrane</keyword>
<dbReference type="Gene3D" id="1.10.3720.10">
    <property type="entry name" value="MetI-like"/>
    <property type="match status" value="1"/>
</dbReference>
<dbReference type="GO" id="GO:0043190">
    <property type="term" value="C:ATP-binding cassette (ABC) transporter complex"/>
    <property type="evidence" value="ECO:0007669"/>
    <property type="project" value="InterPro"/>
</dbReference>
<comment type="subcellular location">
    <subcellularLocation>
        <location evidence="1 8">Cell membrane</location>
        <topology evidence="1 8">Multi-pass membrane protein</topology>
    </subcellularLocation>
</comment>
<evidence type="ECO:0000256" key="7">
    <source>
        <dbReference type="ARBA" id="ARBA00023136"/>
    </source>
</evidence>
<evidence type="ECO:0000256" key="5">
    <source>
        <dbReference type="ARBA" id="ARBA00022970"/>
    </source>
</evidence>
<keyword evidence="7 8" id="KW-0472">Membrane</keyword>
<evidence type="ECO:0000256" key="6">
    <source>
        <dbReference type="ARBA" id="ARBA00022989"/>
    </source>
</evidence>
<dbReference type="SUPFAM" id="SSF161098">
    <property type="entry name" value="MetI-like"/>
    <property type="match status" value="1"/>
</dbReference>
<dbReference type="GO" id="GO:0006865">
    <property type="term" value="P:amino acid transport"/>
    <property type="evidence" value="ECO:0007669"/>
    <property type="project" value="UniProtKB-KW"/>
</dbReference>
<evidence type="ECO:0000259" key="10">
    <source>
        <dbReference type="PROSITE" id="PS50928"/>
    </source>
</evidence>
<comment type="similarity">
    <text evidence="8">Belongs to the binding-protein-dependent transport system permease family.</text>
</comment>
<gene>
    <name evidence="11" type="ORF">VT50_0221115</name>
</gene>
<comment type="caution">
    <text evidence="11">The sequence shown here is derived from an EMBL/GenBank/DDBJ whole genome shotgun (WGS) entry which is preliminary data.</text>
</comment>
<feature type="transmembrane region" description="Helical" evidence="8">
    <location>
        <begin position="12"/>
        <end position="36"/>
    </location>
</feature>
<dbReference type="GO" id="GO:0022857">
    <property type="term" value="F:transmembrane transporter activity"/>
    <property type="evidence" value="ECO:0007669"/>
    <property type="project" value="InterPro"/>
</dbReference>
<dbReference type="Pfam" id="PF00528">
    <property type="entry name" value="BPD_transp_1"/>
    <property type="match status" value="1"/>
</dbReference>
<dbReference type="EMBL" id="LAKD02000051">
    <property type="protein sequence ID" value="OPF77778.1"/>
    <property type="molecule type" value="Genomic_DNA"/>
</dbReference>
<dbReference type="Proteomes" id="UP000033615">
    <property type="component" value="Unassembled WGS sequence"/>
</dbReference>
<dbReference type="PANTHER" id="PTHR30614">
    <property type="entry name" value="MEMBRANE COMPONENT OF AMINO ACID ABC TRANSPORTER"/>
    <property type="match status" value="1"/>
</dbReference>
<dbReference type="PROSITE" id="PS50928">
    <property type="entry name" value="ABC_TM1"/>
    <property type="match status" value="1"/>
</dbReference>
<keyword evidence="12" id="KW-1185">Reference proteome</keyword>
<dbReference type="AlphaFoldDB" id="A0A1V4D2V4"/>
<protein>
    <submittedName>
        <fullName evidence="11">Ectoine/hydroxyectoine ABC transporter permease subunit EhuC</fullName>
    </submittedName>
</protein>
<keyword evidence="5" id="KW-0029">Amino-acid transport</keyword>
<keyword evidence="6 8" id="KW-1133">Transmembrane helix</keyword>
<evidence type="ECO:0000256" key="1">
    <source>
        <dbReference type="ARBA" id="ARBA00004651"/>
    </source>
</evidence>
<evidence type="ECO:0000256" key="2">
    <source>
        <dbReference type="ARBA" id="ARBA00022448"/>
    </source>
</evidence>
<feature type="transmembrane region" description="Helical" evidence="8">
    <location>
        <begin position="77"/>
        <end position="98"/>
    </location>
</feature>
<dbReference type="NCBIfam" id="TIGR03004">
    <property type="entry name" value="ectoine_ehuC"/>
    <property type="match status" value="1"/>
</dbReference>
<organism evidence="11 12">
    <name type="scientific">Streptomyces antioxidans</name>
    <dbReference type="NCBI Taxonomy" id="1507734"/>
    <lineage>
        <taxon>Bacteria</taxon>
        <taxon>Bacillati</taxon>
        <taxon>Actinomycetota</taxon>
        <taxon>Actinomycetes</taxon>
        <taxon>Kitasatosporales</taxon>
        <taxon>Streptomycetaceae</taxon>
        <taxon>Streptomyces</taxon>
    </lineage>
</organism>